<dbReference type="GO" id="GO:0080183">
    <property type="term" value="P:response to photooxidative stress"/>
    <property type="evidence" value="ECO:0007669"/>
    <property type="project" value="InterPro"/>
</dbReference>
<accession>A0A6A3BLV2</accession>
<dbReference type="Proteomes" id="UP000436088">
    <property type="component" value="Unassembled WGS sequence"/>
</dbReference>
<name>A0A6A3BLV2_HIBSY</name>
<dbReference type="AlphaFoldDB" id="A0A6A3BLV2"/>
<dbReference type="EMBL" id="VEPZ02000857">
    <property type="protein sequence ID" value="KAE8715819.1"/>
    <property type="molecule type" value="Genomic_DNA"/>
</dbReference>
<dbReference type="PANTHER" id="PTHR33672:SF24">
    <property type="entry name" value="OS01G0798600 PROTEIN"/>
    <property type="match status" value="1"/>
</dbReference>
<dbReference type="GO" id="GO:0048564">
    <property type="term" value="P:photosystem I assembly"/>
    <property type="evidence" value="ECO:0007669"/>
    <property type="project" value="InterPro"/>
</dbReference>
<reference evidence="2" key="1">
    <citation type="submission" date="2019-09" db="EMBL/GenBank/DDBJ databases">
        <title>Draft genome information of white flower Hibiscus syriacus.</title>
        <authorList>
            <person name="Kim Y.-M."/>
        </authorList>
    </citation>
    <scope>NUCLEOTIDE SEQUENCE [LARGE SCALE GENOMIC DNA]</scope>
    <source>
        <strain evidence="2">YM2019G1</strain>
    </source>
</reference>
<organism evidence="2 3">
    <name type="scientific">Hibiscus syriacus</name>
    <name type="common">Rose of Sharon</name>
    <dbReference type="NCBI Taxonomy" id="106335"/>
    <lineage>
        <taxon>Eukaryota</taxon>
        <taxon>Viridiplantae</taxon>
        <taxon>Streptophyta</taxon>
        <taxon>Embryophyta</taxon>
        <taxon>Tracheophyta</taxon>
        <taxon>Spermatophyta</taxon>
        <taxon>Magnoliopsida</taxon>
        <taxon>eudicotyledons</taxon>
        <taxon>Gunneridae</taxon>
        <taxon>Pentapetalae</taxon>
        <taxon>rosids</taxon>
        <taxon>malvids</taxon>
        <taxon>Malvales</taxon>
        <taxon>Malvaceae</taxon>
        <taxon>Malvoideae</taxon>
        <taxon>Hibiscus</taxon>
    </lineage>
</organism>
<dbReference type="GO" id="GO:0009535">
    <property type="term" value="C:chloroplast thylakoid membrane"/>
    <property type="evidence" value="ECO:0007669"/>
    <property type="project" value="InterPro"/>
</dbReference>
<dbReference type="InterPro" id="IPR040340">
    <property type="entry name" value="CEST/Y3IP1"/>
</dbReference>
<feature type="region of interest" description="Disordered" evidence="1">
    <location>
        <begin position="822"/>
        <end position="842"/>
    </location>
</feature>
<evidence type="ECO:0000313" key="2">
    <source>
        <dbReference type="EMBL" id="KAE8715819.1"/>
    </source>
</evidence>
<proteinExistence type="predicted"/>
<evidence type="ECO:0000256" key="1">
    <source>
        <dbReference type="SAM" id="MobiDB-lite"/>
    </source>
</evidence>
<evidence type="ECO:0000313" key="3">
    <source>
        <dbReference type="Proteomes" id="UP000436088"/>
    </source>
</evidence>
<dbReference type="PANTHER" id="PTHR33672">
    <property type="entry name" value="YCF3-INTERACTING PROTEIN 1, CHLOROPLASTIC"/>
    <property type="match status" value="1"/>
</dbReference>
<keyword evidence="3" id="KW-1185">Reference proteome</keyword>
<gene>
    <name evidence="2" type="ORF">F3Y22_tig00110160pilonHSYRG00674</name>
</gene>
<sequence length="877" mass="99409">MVETPNLSSIQQQIAELTTLVTQATDDTKPPKLWEEQDNRISKLEARMTMTQIYMKQILGILTGRTEEQQNDNLSWLSKLISWENLVDIEEQEQTISENAQVSTPNLLKTDGMKILEKLGKNTATYYDTGWRAKDKLVSMDNKGVNHDAKIEKSDVPYVPCTHEGLLTWKYASMNSVDFLIEKNLNASVTNNISATVPSGDDVALLNRMEDRPLTPPKGEEEFTDDDGTRYKWDRSMRPWVPQDDISTKNENYGVEEMTFLKEYEVFPTVSATDVAVADASVREDVNGNVNQAKFEQKWDKFITKQVDIRMKKKLKKVEERMLSWGGCDDAKVTVSATVVLRNMFTPIKMKADAYYNSRLLFGYTSVRSYSVAGELRLSEPIEIFFLKFQMVEMIALIGKKIDGDVLNVVEVIPIVETQQWVWGKYKKDVGYKFGSIELPIHEPYLTIGFLPLHSDGLRVGQLVTLKRRNERPKDIGKNKVSQNNGEVLYEVNVNSDRPPTLLWCLEFTVHKNLLVRWMNLNSNHDTWEAHTILRPRFQSFDPWGQGSFHGGGIVMHRGEEVRLGARELGKLEKGLLYSVQQGLPAVGLSLFDSMALPTRKIVPTSNKIARELDEIYKDLHQLDLAIEHNFLSYSFPNSAMSPPRFGSILPRKNLKTEIQTSPPQVDKLVKKHPSLKSSMFRKSKSCGDGRTCAPPDELDDLWMYEANAFHYNKHHPHGSLISNPDFPTRAYQGQASKAQKEATMMENNNNDAISRTVSLEKFECGSWASSTIIPDLDVDEGDSMNTYFDLPLKLIKNIRNNSSLPVSAAFMFDDKDVKGVLKNGSTQTRSTGRKSHESSSSRYVRFTTSCPTSYPASAASCITPRLRKARDNLMLS</sequence>
<protein>
    <submittedName>
        <fullName evidence="2">Cupredoxin superfamily protein isoform 1</fullName>
    </submittedName>
</protein>
<comment type="caution">
    <text evidence="2">The sequence shown here is derived from an EMBL/GenBank/DDBJ whole genome shotgun (WGS) entry which is preliminary data.</text>
</comment>